<dbReference type="AlphaFoldDB" id="A0A553I267"/>
<dbReference type="PANTHER" id="PTHR33365">
    <property type="entry name" value="YALI0B05434P"/>
    <property type="match status" value="1"/>
</dbReference>
<sequence>MSKFESYRESDTESNQSLLRPDSLDDQGVVDRLIPKPPANPAIEYEAVRFNATLIIDSPWNGPPSDAVDQAWSDLLHNMNVAVHKSDLARIDTHSIPIPGMKDMYFAGLSVFHELHCIVLDHCLEILRQATMCRSDTALFTIRWKEATRQPIADFSQKHECASFDKINKWAAEHRVDPSEPGLLVHPLYGPAYREGEYSRIGASLDKSKILEEE</sequence>
<evidence type="ECO:0000256" key="2">
    <source>
        <dbReference type="SAM" id="MobiDB-lite"/>
    </source>
</evidence>
<dbReference type="Pfam" id="PF11807">
    <property type="entry name" value="UstYa"/>
    <property type="match status" value="2"/>
</dbReference>
<evidence type="ECO:0000313" key="3">
    <source>
        <dbReference type="EMBL" id="TRX94277.1"/>
    </source>
</evidence>
<feature type="compositionally biased region" description="Basic and acidic residues" evidence="2">
    <location>
        <begin position="1"/>
        <end position="11"/>
    </location>
</feature>
<gene>
    <name evidence="3" type="ORF">FHL15_004744</name>
</gene>
<dbReference type="GO" id="GO:0043386">
    <property type="term" value="P:mycotoxin biosynthetic process"/>
    <property type="evidence" value="ECO:0007669"/>
    <property type="project" value="InterPro"/>
</dbReference>
<evidence type="ECO:0000313" key="4">
    <source>
        <dbReference type="Proteomes" id="UP000319160"/>
    </source>
</evidence>
<feature type="region of interest" description="Disordered" evidence="2">
    <location>
        <begin position="1"/>
        <end position="23"/>
    </location>
</feature>
<reference evidence="4" key="1">
    <citation type="submission" date="2019-06" db="EMBL/GenBank/DDBJ databases">
        <title>Draft genome sequence of the griseofulvin-producing fungus Xylaria cubensis strain G536.</title>
        <authorList>
            <person name="Mead M.E."/>
            <person name="Raja H.A."/>
            <person name="Steenwyk J.L."/>
            <person name="Knowles S.L."/>
            <person name="Oberlies N.H."/>
            <person name="Rokas A."/>
        </authorList>
    </citation>
    <scope>NUCLEOTIDE SEQUENCE [LARGE SCALE GENOMIC DNA]</scope>
    <source>
        <strain evidence="4">G536</strain>
    </source>
</reference>
<dbReference type="EMBL" id="VFLP01000023">
    <property type="protein sequence ID" value="TRX94277.1"/>
    <property type="molecule type" value="Genomic_DNA"/>
</dbReference>
<organism evidence="3 4">
    <name type="scientific">Xylaria flabelliformis</name>
    <dbReference type="NCBI Taxonomy" id="2512241"/>
    <lineage>
        <taxon>Eukaryota</taxon>
        <taxon>Fungi</taxon>
        <taxon>Dikarya</taxon>
        <taxon>Ascomycota</taxon>
        <taxon>Pezizomycotina</taxon>
        <taxon>Sordariomycetes</taxon>
        <taxon>Xylariomycetidae</taxon>
        <taxon>Xylariales</taxon>
        <taxon>Xylariaceae</taxon>
        <taxon>Xylaria</taxon>
    </lineage>
</organism>
<protein>
    <submittedName>
        <fullName evidence="3">Uncharacterized protein</fullName>
    </submittedName>
</protein>
<proteinExistence type="inferred from homology"/>
<accession>A0A553I267</accession>
<keyword evidence="4" id="KW-1185">Reference proteome</keyword>
<dbReference type="OrthoDB" id="3687641at2759"/>
<name>A0A553I267_9PEZI</name>
<dbReference type="PANTHER" id="PTHR33365:SF7">
    <property type="entry name" value="TAT PATHWAY SIGNAL SEQUENCE"/>
    <property type="match status" value="1"/>
</dbReference>
<dbReference type="Proteomes" id="UP000319160">
    <property type="component" value="Unassembled WGS sequence"/>
</dbReference>
<evidence type="ECO:0000256" key="1">
    <source>
        <dbReference type="ARBA" id="ARBA00035112"/>
    </source>
</evidence>
<comment type="caution">
    <text evidence="3">The sequence shown here is derived from an EMBL/GenBank/DDBJ whole genome shotgun (WGS) entry which is preliminary data.</text>
</comment>
<dbReference type="InterPro" id="IPR021765">
    <property type="entry name" value="UstYa-like"/>
</dbReference>
<comment type="similarity">
    <text evidence="1">Belongs to the ustYa family.</text>
</comment>